<organism evidence="2 3">
    <name type="scientific">Elysia crispata</name>
    <name type="common">lettuce slug</name>
    <dbReference type="NCBI Taxonomy" id="231223"/>
    <lineage>
        <taxon>Eukaryota</taxon>
        <taxon>Metazoa</taxon>
        <taxon>Spiralia</taxon>
        <taxon>Lophotrochozoa</taxon>
        <taxon>Mollusca</taxon>
        <taxon>Gastropoda</taxon>
        <taxon>Heterobranchia</taxon>
        <taxon>Euthyneura</taxon>
        <taxon>Panpulmonata</taxon>
        <taxon>Sacoglossa</taxon>
        <taxon>Placobranchoidea</taxon>
        <taxon>Plakobranchidae</taxon>
        <taxon>Elysia</taxon>
    </lineage>
</organism>
<keyword evidence="3" id="KW-1185">Reference proteome</keyword>
<evidence type="ECO:0000313" key="2">
    <source>
        <dbReference type="EMBL" id="KAK3788479.1"/>
    </source>
</evidence>
<dbReference type="AlphaFoldDB" id="A0AAE1AID8"/>
<proteinExistence type="predicted"/>
<sequence>MKKRTSLVTCFLILYFKSRAPINVPLPLSFRSDREEPNVLRTTNVRLFDHHYVKPLNSSHPPALWEEKEDERTGDISGQGGGPGSQGGTIVPEVFKRKCAHDML</sequence>
<dbReference type="EMBL" id="JAWDGP010001758">
    <property type="protein sequence ID" value="KAK3788479.1"/>
    <property type="molecule type" value="Genomic_DNA"/>
</dbReference>
<comment type="caution">
    <text evidence="2">The sequence shown here is derived from an EMBL/GenBank/DDBJ whole genome shotgun (WGS) entry which is preliminary data.</text>
</comment>
<feature type="region of interest" description="Disordered" evidence="1">
    <location>
        <begin position="58"/>
        <end position="92"/>
    </location>
</feature>
<dbReference type="Proteomes" id="UP001283361">
    <property type="component" value="Unassembled WGS sequence"/>
</dbReference>
<reference evidence="2" key="1">
    <citation type="journal article" date="2023" name="G3 (Bethesda)">
        <title>A reference genome for the long-term kleptoplast-retaining sea slug Elysia crispata morphotype clarki.</title>
        <authorList>
            <person name="Eastman K.E."/>
            <person name="Pendleton A.L."/>
            <person name="Shaikh M.A."/>
            <person name="Suttiyut T."/>
            <person name="Ogas R."/>
            <person name="Tomko P."/>
            <person name="Gavelis G."/>
            <person name="Widhalm J.R."/>
            <person name="Wisecaver J.H."/>
        </authorList>
    </citation>
    <scope>NUCLEOTIDE SEQUENCE</scope>
    <source>
        <strain evidence="2">ECLA1</strain>
    </source>
</reference>
<evidence type="ECO:0000313" key="3">
    <source>
        <dbReference type="Proteomes" id="UP001283361"/>
    </source>
</evidence>
<feature type="compositionally biased region" description="Gly residues" evidence="1">
    <location>
        <begin position="77"/>
        <end position="87"/>
    </location>
</feature>
<accession>A0AAE1AID8</accession>
<evidence type="ECO:0000256" key="1">
    <source>
        <dbReference type="SAM" id="MobiDB-lite"/>
    </source>
</evidence>
<protein>
    <submittedName>
        <fullName evidence="2">Uncharacterized protein</fullName>
    </submittedName>
</protein>
<name>A0AAE1AID8_9GAST</name>
<gene>
    <name evidence="2" type="ORF">RRG08_004774</name>
</gene>